<gene>
    <name evidence="1" type="ORF">NCTC10571_00595</name>
</gene>
<evidence type="ECO:0008006" key="3">
    <source>
        <dbReference type="Google" id="ProtNLM"/>
    </source>
</evidence>
<dbReference type="InterPro" id="IPR014718">
    <property type="entry name" value="GH-type_carb-bd"/>
</dbReference>
<sequence length="340" mass="38909">MNTKIYLQRGFFAENAKTIMENDEFKVNLFKYSSGVEAIEVTNSRGKIIVLPYMGQMIWRVEFDGIDLTMKNMFSRPRKVNNILDTYGCFAFHSGLLANGCPSSKDTHPMHGEFCCVDLDVTWIEFSEDEVIIGGEYEYCQGFGFKYLARPSVSLKANDTNIKISMQVKNLTSVEMPLQYMCHINHHYVDKGEFKANIPDEAFKLRESIPSHIKPTKEWFDYTDEIKKAQVEGKTLTKLENPDLYNTEVVFLADRLDKYTDEAIVEINSPEGYGFKTQFSTKDFKYGTRWIMYTPEQQVSSCIIPGTCRPEGFLAAKKAGSLLMLQPDEEKTFSVITGLK</sequence>
<evidence type="ECO:0000313" key="2">
    <source>
        <dbReference type="Proteomes" id="UP000255234"/>
    </source>
</evidence>
<accession>A0A378NWU7</accession>
<reference evidence="1 2" key="1">
    <citation type="submission" date="2018-06" db="EMBL/GenBank/DDBJ databases">
        <authorList>
            <consortium name="Pathogen Informatics"/>
            <person name="Doyle S."/>
        </authorList>
    </citation>
    <scope>NUCLEOTIDE SEQUENCE [LARGE SCALE GENOMIC DNA]</scope>
    <source>
        <strain evidence="1 2">NCTC10571</strain>
    </source>
</reference>
<dbReference type="CDD" id="cd09269">
    <property type="entry name" value="deoxyribose_mutarotase"/>
    <property type="match status" value="1"/>
</dbReference>
<dbReference type="SUPFAM" id="SSF74650">
    <property type="entry name" value="Galactose mutarotase-like"/>
    <property type="match status" value="1"/>
</dbReference>
<organism evidence="1 2">
    <name type="scientific">Megamonas hypermegale</name>
    <dbReference type="NCBI Taxonomy" id="158847"/>
    <lineage>
        <taxon>Bacteria</taxon>
        <taxon>Bacillati</taxon>
        <taxon>Bacillota</taxon>
        <taxon>Negativicutes</taxon>
        <taxon>Selenomonadales</taxon>
        <taxon>Selenomonadaceae</taxon>
        <taxon>Megamonas</taxon>
    </lineage>
</organism>
<dbReference type="GO" id="GO:0030246">
    <property type="term" value="F:carbohydrate binding"/>
    <property type="evidence" value="ECO:0007669"/>
    <property type="project" value="InterPro"/>
</dbReference>
<dbReference type="EMBL" id="UGPP01000001">
    <property type="protein sequence ID" value="STY70458.1"/>
    <property type="molecule type" value="Genomic_DNA"/>
</dbReference>
<protein>
    <recommendedName>
        <fullName evidence="3">Aldose 1-epimerase</fullName>
    </recommendedName>
</protein>
<evidence type="ECO:0000313" key="1">
    <source>
        <dbReference type="EMBL" id="STY70458.1"/>
    </source>
</evidence>
<name>A0A378NWU7_9FIRM</name>
<dbReference type="GO" id="GO:0005975">
    <property type="term" value="P:carbohydrate metabolic process"/>
    <property type="evidence" value="ECO:0007669"/>
    <property type="project" value="InterPro"/>
</dbReference>
<dbReference type="Pfam" id="PF14486">
    <property type="entry name" value="DUF4432"/>
    <property type="match status" value="1"/>
</dbReference>
<dbReference type="InterPro" id="IPR027839">
    <property type="entry name" value="DUF4432"/>
</dbReference>
<dbReference type="GO" id="GO:0003824">
    <property type="term" value="F:catalytic activity"/>
    <property type="evidence" value="ECO:0007669"/>
    <property type="project" value="InterPro"/>
</dbReference>
<dbReference type="RefSeq" id="WP_115151080.1">
    <property type="nucleotide sequence ID" value="NZ_UGPP01000001.1"/>
</dbReference>
<dbReference type="InterPro" id="IPR011013">
    <property type="entry name" value="Gal_mutarotase_sf_dom"/>
</dbReference>
<dbReference type="Proteomes" id="UP000255234">
    <property type="component" value="Unassembled WGS sequence"/>
</dbReference>
<dbReference type="Gene3D" id="2.70.98.10">
    <property type="match status" value="1"/>
</dbReference>
<proteinExistence type="predicted"/>
<dbReference type="AlphaFoldDB" id="A0A378NWU7"/>